<proteinExistence type="inferred from homology"/>
<evidence type="ECO:0000313" key="4">
    <source>
        <dbReference type="Proteomes" id="UP000673394"/>
    </source>
</evidence>
<sequence>MDAGITELLAYYWDDSDYTIESVPFGMTNLTKIIRIREETYVARIYDPQTKDVQRLQFEIELTSFLHQQSLTFAVPDFIPTKAGNYYVKLSNPHRLGAIVRYIQGETPNLARAEHVEEMGRTSGRLSAALRLFKPTTALPKLMFHHLDTLHPLSNAEILKRFLADPPFAMNVEGAPLILSLLEELETYKDELNALPQHIVHHDLLIFNLLIDPDDRMSGVLDFDFASTDLRVMELAICLNHQLQYDDSSLQAVQTFTEHYTRHTTITSAEIAYLPLLMRVYYAALLTLYVGQHEAGKDVKVPFHFLQEQLILRSMWLKDHEIEFIKILNSYCTTELTFTENDTYQL</sequence>
<dbReference type="InterPro" id="IPR011009">
    <property type="entry name" value="Kinase-like_dom_sf"/>
</dbReference>
<dbReference type="PANTHER" id="PTHR21064">
    <property type="entry name" value="AMINOGLYCOSIDE PHOSPHOTRANSFERASE DOMAIN-CONTAINING PROTEIN-RELATED"/>
    <property type="match status" value="1"/>
</dbReference>
<dbReference type="EMBL" id="JAGKSP010000007">
    <property type="protein sequence ID" value="MBP3964645.1"/>
    <property type="molecule type" value="Genomic_DNA"/>
</dbReference>
<dbReference type="RefSeq" id="WP_210660380.1">
    <property type="nucleotide sequence ID" value="NZ_JAGKSP010000007.1"/>
</dbReference>
<dbReference type="Proteomes" id="UP000673394">
    <property type="component" value="Unassembled WGS sequence"/>
</dbReference>
<reference evidence="3 4" key="1">
    <citation type="submission" date="2021-04" db="EMBL/GenBank/DDBJ databases">
        <title>Paenibacillus sp. DLE-14 whole genome sequence.</title>
        <authorList>
            <person name="Ham Y.J."/>
        </authorList>
    </citation>
    <scope>NUCLEOTIDE SEQUENCE [LARGE SCALE GENOMIC DNA]</scope>
    <source>
        <strain evidence="3 4">DLE-14</strain>
    </source>
</reference>
<evidence type="ECO:0000313" key="3">
    <source>
        <dbReference type="EMBL" id="MBP3964645.1"/>
    </source>
</evidence>
<comment type="similarity">
    <text evidence="1">Belongs to the pseudomonas-type ThrB family.</text>
</comment>
<dbReference type="Pfam" id="PF01636">
    <property type="entry name" value="APH"/>
    <property type="match status" value="1"/>
</dbReference>
<accession>A0ABS5CFM4</accession>
<organism evidence="3 4">
    <name type="scientific">Paenibacillus lignilyticus</name>
    <dbReference type="NCBI Taxonomy" id="1172615"/>
    <lineage>
        <taxon>Bacteria</taxon>
        <taxon>Bacillati</taxon>
        <taxon>Bacillota</taxon>
        <taxon>Bacilli</taxon>
        <taxon>Bacillales</taxon>
        <taxon>Paenibacillaceae</taxon>
        <taxon>Paenibacillus</taxon>
    </lineage>
</organism>
<evidence type="ECO:0000256" key="1">
    <source>
        <dbReference type="ARBA" id="ARBA00038240"/>
    </source>
</evidence>
<dbReference type="InterPro" id="IPR050249">
    <property type="entry name" value="Pseudomonas-type_ThrB"/>
</dbReference>
<keyword evidence="4" id="KW-1185">Reference proteome</keyword>
<comment type="caution">
    <text evidence="3">The sequence shown here is derived from an EMBL/GenBank/DDBJ whole genome shotgun (WGS) entry which is preliminary data.</text>
</comment>
<dbReference type="Gene3D" id="3.30.200.20">
    <property type="entry name" value="Phosphorylase Kinase, domain 1"/>
    <property type="match status" value="1"/>
</dbReference>
<feature type="domain" description="Aminoglycoside phosphotransferase" evidence="2">
    <location>
        <begin position="20"/>
        <end position="249"/>
    </location>
</feature>
<protein>
    <submittedName>
        <fullName evidence="3">Phosphotransferase</fullName>
    </submittedName>
</protein>
<dbReference type="InterPro" id="IPR002575">
    <property type="entry name" value="Aminoglycoside_PTrfase"/>
</dbReference>
<name>A0ABS5CFM4_9BACL</name>
<evidence type="ECO:0000259" key="2">
    <source>
        <dbReference type="Pfam" id="PF01636"/>
    </source>
</evidence>
<gene>
    <name evidence="3" type="ORF">I8J30_18145</name>
</gene>
<dbReference type="PANTHER" id="PTHR21064:SF6">
    <property type="entry name" value="AMINOGLYCOSIDE PHOSPHOTRANSFERASE DOMAIN-CONTAINING PROTEIN"/>
    <property type="match status" value="1"/>
</dbReference>
<dbReference type="Gene3D" id="3.90.1200.10">
    <property type="match status" value="1"/>
</dbReference>
<dbReference type="SUPFAM" id="SSF56112">
    <property type="entry name" value="Protein kinase-like (PK-like)"/>
    <property type="match status" value="1"/>
</dbReference>